<dbReference type="SMART" id="SM00490">
    <property type="entry name" value="HELICc"/>
    <property type="match status" value="1"/>
</dbReference>
<dbReference type="EMBL" id="MK072210">
    <property type="protein sequence ID" value="AYV80158.1"/>
    <property type="molecule type" value="Genomic_DNA"/>
</dbReference>
<dbReference type="GO" id="GO:0003723">
    <property type="term" value="F:RNA binding"/>
    <property type="evidence" value="ECO:0007669"/>
    <property type="project" value="TreeGrafter"/>
</dbReference>
<dbReference type="CDD" id="cd18791">
    <property type="entry name" value="SF2_C_RHA"/>
    <property type="match status" value="1"/>
</dbReference>
<dbReference type="PROSITE" id="PS51192">
    <property type="entry name" value="HELICASE_ATP_BIND_1"/>
    <property type="match status" value="1"/>
</dbReference>
<dbReference type="PANTHER" id="PTHR18934">
    <property type="entry name" value="ATP-DEPENDENT RNA HELICASE"/>
    <property type="match status" value="1"/>
</dbReference>
<dbReference type="Pfam" id="PF00270">
    <property type="entry name" value="DEAD"/>
    <property type="match status" value="1"/>
</dbReference>
<dbReference type="InterPro" id="IPR011545">
    <property type="entry name" value="DEAD/DEAH_box_helicase_dom"/>
</dbReference>
<accession>A0A3G5A2U1</accession>
<feature type="domain" description="Helicase C-terminal" evidence="7">
    <location>
        <begin position="253"/>
        <end position="426"/>
    </location>
</feature>
<evidence type="ECO:0000256" key="5">
    <source>
        <dbReference type="ARBA" id="ARBA00022840"/>
    </source>
</evidence>
<dbReference type="SMART" id="SM00487">
    <property type="entry name" value="DEXDc"/>
    <property type="match status" value="1"/>
</dbReference>
<dbReference type="GO" id="GO:0004386">
    <property type="term" value="F:helicase activity"/>
    <property type="evidence" value="ECO:0007669"/>
    <property type="project" value="UniProtKB-KW"/>
</dbReference>
<dbReference type="PROSITE" id="PS51194">
    <property type="entry name" value="HELICASE_CTER"/>
    <property type="match status" value="1"/>
</dbReference>
<dbReference type="PANTHER" id="PTHR18934:SF237">
    <property type="entry name" value="ATP-DEPENDENT DNA_RNA HELICASE DHX36"/>
    <property type="match status" value="1"/>
</dbReference>
<evidence type="ECO:0000313" key="8">
    <source>
        <dbReference type="EMBL" id="AYV80143.1"/>
    </source>
</evidence>
<keyword evidence="4 8" id="KW-0347">Helicase</keyword>
<evidence type="ECO:0000256" key="3">
    <source>
        <dbReference type="ARBA" id="ARBA00022801"/>
    </source>
</evidence>
<evidence type="ECO:0000259" key="7">
    <source>
        <dbReference type="PROSITE" id="PS51194"/>
    </source>
</evidence>
<reference evidence="8" key="1">
    <citation type="submission" date="2018-10" db="EMBL/GenBank/DDBJ databases">
        <title>Hidden diversity of soil giant viruses.</title>
        <authorList>
            <person name="Schulz F."/>
            <person name="Alteio L."/>
            <person name="Goudeau D."/>
            <person name="Ryan E.M."/>
            <person name="Malmstrom R.R."/>
            <person name="Blanchard J."/>
            <person name="Woyke T."/>
        </authorList>
    </citation>
    <scope>NUCLEOTIDE SEQUENCE</scope>
    <source>
        <strain evidence="8">GAV1</strain>
    </source>
</reference>
<comment type="similarity">
    <text evidence="1">Belongs to the DEAD box helicase family. DEAH subfamily.</text>
</comment>
<dbReference type="CDD" id="cd17917">
    <property type="entry name" value="DEXHc_RHA-like"/>
    <property type="match status" value="1"/>
</dbReference>
<dbReference type="SUPFAM" id="SSF52540">
    <property type="entry name" value="P-loop containing nucleoside triphosphate hydrolases"/>
    <property type="match status" value="1"/>
</dbReference>
<dbReference type="GO" id="GO:0016787">
    <property type="term" value="F:hydrolase activity"/>
    <property type="evidence" value="ECO:0007669"/>
    <property type="project" value="UniProtKB-KW"/>
</dbReference>
<evidence type="ECO:0000313" key="9">
    <source>
        <dbReference type="EMBL" id="AYV80158.1"/>
    </source>
</evidence>
<dbReference type="Gene3D" id="3.40.50.300">
    <property type="entry name" value="P-loop containing nucleotide triphosphate hydrolases"/>
    <property type="match status" value="2"/>
</dbReference>
<organism evidence="8">
    <name type="scientific">Gaeavirus sp</name>
    <dbReference type="NCBI Taxonomy" id="2487767"/>
    <lineage>
        <taxon>Viruses</taxon>
        <taxon>Varidnaviria</taxon>
        <taxon>Bamfordvirae</taxon>
        <taxon>Nucleocytoviricota</taxon>
        <taxon>Megaviricetes</taxon>
        <taxon>Imitervirales</taxon>
        <taxon>Mimiviridae</taxon>
        <taxon>Klosneuvirinae</taxon>
    </lineage>
</organism>
<gene>
    <name evidence="8" type="ORF">Gaeavirus12_1</name>
    <name evidence="9" type="ORF">Gaeavirus12_16</name>
</gene>
<evidence type="ECO:0000256" key="1">
    <source>
        <dbReference type="ARBA" id="ARBA00008792"/>
    </source>
</evidence>
<keyword evidence="2" id="KW-0547">Nucleotide-binding</keyword>
<dbReference type="InterPro" id="IPR027417">
    <property type="entry name" value="P-loop_NTPase"/>
</dbReference>
<keyword evidence="5" id="KW-0067">ATP-binding</keyword>
<dbReference type="GO" id="GO:0005524">
    <property type="term" value="F:ATP binding"/>
    <property type="evidence" value="ECO:0007669"/>
    <property type="project" value="UniProtKB-KW"/>
</dbReference>
<evidence type="ECO:0000256" key="4">
    <source>
        <dbReference type="ARBA" id="ARBA00022806"/>
    </source>
</evidence>
<protein>
    <submittedName>
        <fullName evidence="8">HrpA-like RNA helicase</fullName>
    </submittedName>
</protein>
<name>A0A3G5A2U1_9VIRU</name>
<dbReference type="InterPro" id="IPR001650">
    <property type="entry name" value="Helicase_C-like"/>
</dbReference>
<dbReference type="EMBL" id="MK072210">
    <property type="protein sequence ID" value="AYV80143.1"/>
    <property type="molecule type" value="Genomic_DNA"/>
</dbReference>
<feature type="domain" description="Helicase ATP-binding" evidence="6">
    <location>
        <begin position="51"/>
        <end position="218"/>
    </location>
</feature>
<sequence length="674" mass="77809">MTTDNNYDIGIFDPMGININPLNDKPYSDTYKNLSQFWCNLPGYSMGKEIVTTIQNNSCTLIQSFTGSGKTVLVPKFALHVNNYKGQIIVTLPKKIITKKAAEFAAQTLDVELGEQVGYQFRGDNLKSKNTILLYSTDGSIISMLKSDQTLRKVDIIIIDEAHERKVQIDLLLYLIKNAIKLRIQKGIAPLKLIIMSATINEQLFRNYYKDISYNYLFLSGKPNYPIKPIYLETPLDPKTKEYIIAGKKIINNIIQNINNKKYAEGDILFFVCTISECEQTTTELLQTIKDSFIMALYSGFNQELEQYISNKDKYKDLNPKFKRRIFISTNVAESSLTIDGIVYVIDSGLEMGVKYDPKRQFNVMTKHMITKSQIAQRRGRAGRTRPGTCYHLYTPLQEENTPEFPDPEILREDLKNLCLTLMKLGQDINNANFTISDTIQMFSEFIEPPLQSFITDGFQFAINNNLITNDILSELGQLTVKTRLDVQDALSLLYAFNINTETFMKVFNIICILSFIKHGINDFFYKDAPDKQKNNIIKILKSNCNHSEHILLYKIYKYIESDKLGIFNIKLFNDIFKIYNNQLEKMFKEYDAYNIKIDVIKKDSDVDVINSFNYGYKMNKVSRQGDKFKYNDIPCDLSKSVFTYDKYKSIVFYSNLFINNKLNIVVCSPWLLD</sequence>
<evidence type="ECO:0000256" key="2">
    <source>
        <dbReference type="ARBA" id="ARBA00022741"/>
    </source>
</evidence>
<keyword evidence="3" id="KW-0378">Hydrolase</keyword>
<dbReference type="InterPro" id="IPR014001">
    <property type="entry name" value="Helicase_ATP-bd"/>
</dbReference>
<evidence type="ECO:0000259" key="6">
    <source>
        <dbReference type="PROSITE" id="PS51192"/>
    </source>
</evidence>
<proteinExistence type="inferred from homology"/>
<dbReference type="Pfam" id="PF00271">
    <property type="entry name" value="Helicase_C"/>
    <property type="match status" value="1"/>
</dbReference>